<evidence type="ECO:0000259" key="1">
    <source>
        <dbReference type="PROSITE" id="PS51186"/>
    </source>
</evidence>
<gene>
    <name evidence="2" type="ORF">BVG16_26905</name>
</gene>
<sequence length="171" mass="20080">MLHDIVETTRLRIRPYREDDSNALLQILGDPTTMAFWPAPFTEHETQIWIHRSIHSYQEHGFGRWAVILKEEDRLIGDVGILKSVIDGNVEHDLGYIIDAKYWRQGYAVEAARSCMNYGIQELGLTRLCANMPYHHHGSIRTAERLGMRREKEFHNPRNREMLTYLYSIQV</sequence>
<dbReference type="RefSeq" id="WP_078502289.1">
    <property type="nucleotide sequence ID" value="NZ_MSZX01000014.1"/>
</dbReference>
<dbReference type="PROSITE" id="PS51186">
    <property type="entry name" value="GNAT"/>
    <property type="match status" value="1"/>
</dbReference>
<keyword evidence="2" id="KW-0808">Transferase</keyword>
<dbReference type="STRING" id="1324314.BVG16_26905"/>
<evidence type="ECO:0000313" key="3">
    <source>
        <dbReference type="Proteomes" id="UP000190188"/>
    </source>
</evidence>
<dbReference type="InterPro" id="IPR016181">
    <property type="entry name" value="Acyl_CoA_acyltransferase"/>
</dbReference>
<dbReference type="InterPro" id="IPR051531">
    <property type="entry name" value="N-acetyltransferase"/>
</dbReference>
<name>A0A1T2X2C4_9BACL</name>
<evidence type="ECO:0000313" key="2">
    <source>
        <dbReference type="EMBL" id="OPA73723.1"/>
    </source>
</evidence>
<dbReference type="PANTHER" id="PTHR43792">
    <property type="entry name" value="GNAT FAMILY, PUTATIVE (AFU_ORTHOLOGUE AFUA_3G00765)-RELATED-RELATED"/>
    <property type="match status" value="1"/>
</dbReference>
<dbReference type="Pfam" id="PF13302">
    <property type="entry name" value="Acetyltransf_3"/>
    <property type="match status" value="1"/>
</dbReference>
<dbReference type="GO" id="GO:0016747">
    <property type="term" value="F:acyltransferase activity, transferring groups other than amino-acyl groups"/>
    <property type="evidence" value="ECO:0007669"/>
    <property type="project" value="InterPro"/>
</dbReference>
<dbReference type="InterPro" id="IPR000182">
    <property type="entry name" value="GNAT_dom"/>
</dbReference>
<proteinExistence type="predicted"/>
<keyword evidence="3" id="KW-1185">Reference proteome</keyword>
<accession>A0A1T2X2C4</accession>
<dbReference type="PANTHER" id="PTHR43792:SF1">
    <property type="entry name" value="N-ACETYLTRANSFERASE DOMAIN-CONTAINING PROTEIN"/>
    <property type="match status" value="1"/>
</dbReference>
<dbReference type="Gene3D" id="3.40.630.30">
    <property type="match status" value="1"/>
</dbReference>
<dbReference type="SUPFAM" id="SSF55729">
    <property type="entry name" value="Acyl-CoA N-acyltransferases (Nat)"/>
    <property type="match status" value="1"/>
</dbReference>
<comment type="caution">
    <text evidence="2">The sequence shown here is derived from an EMBL/GenBank/DDBJ whole genome shotgun (WGS) entry which is preliminary data.</text>
</comment>
<dbReference type="EMBL" id="MSZX01000014">
    <property type="protein sequence ID" value="OPA73723.1"/>
    <property type="molecule type" value="Genomic_DNA"/>
</dbReference>
<dbReference type="OrthoDB" id="9798081at2"/>
<dbReference type="AlphaFoldDB" id="A0A1T2X2C4"/>
<reference evidence="2 3" key="1">
    <citation type="submission" date="2017-01" db="EMBL/GenBank/DDBJ databases">
        <title>Genome analysis of Paenibacillus selenitrireducens ES3-24.</title>
        <authorList>
            <person name="Xu D."/>
            <person name="Yao R."/>
            <person name="Zheng S."/>
        </authorList>
    </citation>
    <scope>NUCLEOTIDE SEQUENCE [LARGE SCALE GENOMIC DNA]</scope>
    <source>
        <strain evidence="2 3">ES3-24</strain>
    </source>
</reference>
<organism evidence="2 3">
    <name type="scientific">Paenibacillus selenitireducens</name>
    <dbReference type="NCBI Taxonomy" id="1324314"/>
    <lineage>
        <taxon>Bacteria</taxon>
        <taxon>Bacillati</taxon>
        <taxon>Bacillota</taxon>
        <taxon>Bacilli</taxon>
        <taxon>Bacillales</taxon>
        <taxon>Paenibacillaceae</taxon>
        <taxon>Paenibacillus</taxon>
    </lineage>
</organism>
<feature type="domain" description="N-acetyltransferase" evidence="1">
    <location>
        <begin position="11"/>
        <end position="171"/>
    </location>
</feature>
<dbReference type="Proteomes" id="UP000190188">
    <property type="component" value="Unassembled WGS sequence"/>
</dbReference>
<protein>
    <submittedName>
        <fullName evidence="2">GNAT family N-acetyltransferase</fullName>
    </submittedName>
</protein>